<name>A0A0C2ZRC6_9AGAM</name>
<dbReference type="InParanoid" id="A0A0C2ZRC6"/>
<dbReference type="STRING" id="1036808.A0A0C2ZRC6"/>
<organism evidence="1 2">
    <name type="scientific">Scleroderma citrinum Foug A</name>
    <dbReference type="NCBI Taxonomy" id="1036808"/>
    <lineage>
        <taxon>Eukaryota</taxon>
        <taxon>Fungi</taxon>
        <taxon>Dikarya</taxon>
        <taxon>Basidiomycota</taxon>
        <taxon>Agaricomycotina</taxon>
        <taxon>Agaricomycetes</taxon>
        <taxon>Agaricomycetidae</taxon>
        <taxon>Boletales</taxon>
        <taxon>Sclerodermatineae</taxon>
        <taxon>Sclerodermataceae</taxon>
        <taxon>Scleroderma</taxon>
    </lineage>
</organism>
<proteinExistence type="predicted"/>
<dbReference type="AlphaFoldDB" id="A0A0C2ZRC6"/>
<reference evidence="1 2" key="1">
    <citation type="submission" date="2014-04" db="EMBL/GenBank/DDBJ databases">
        <authorList>
            <consortium name="DOE Joint Genome Institute"/>
            <person name="Kuo A."/>
            <person name="Kohler A."/>
            <person name="Nagy L.G."/>
            <person name="Floudas D."/>
            <person name="Copeland A."/>
            <person name="Barry K.W."/>
            <person name="Cichocki N."/>
            <person name="Veneault-Fourrey C."/>
            <person name="LaButti K."/>
            <person name="Lindquist E.A."/>
            <person name="Lipzen A."/>
            <person name="Lundell T."/>
            <person name="Morin E."/>
            <person name="Murat C."/>
            <person name="Sun H."/>
            <person name="Tunlid A."/>
            <person name="Henrissat B."/>
            <person name="Grigoriev I.V."/>
            <person name="Hibbett D.S."/>
            <person name="Martin F."/>
            <person name="Nordberg H.P."/>
            <person name="Cantor M.N."/>
            <person name="Hua S.X."/>
        </authorList>
    </citation>
    <scope>NUCLEOTIDE SEQUENCE [LARGE SCALE GENOMIC DNA]</scope>
    <source>
        <strain evidence="1 2">Foug A</strain>
    </source>
</reference>
<dbReference type="OrthoDB" id="2688793at2759"/>
<protein>
    <submittedName>
        <fullName evidence="1">Uncharacterized protein</fullName>
    </submittedName>
</protein>
<evidence type="ECO:0000313" key="2">
    <source>
        <dbReference type="Proteomes" id="UP000053989"/>
    </source>
</evidence>
<reference evidence="2" key="2">
    <citation type="submission" date="2015-01" db="EMBL/GenBank/DDBJ databases">
        <title>Evolutionary Origins and Diversification of the Mycorrhizal Mutualists.</title>
        <authorList>
            <consortium name="DOE Joint Genome Institute"/>
            <consortium name="Mycorrhizal Genomics Consortium"/>
            <person name="Kohler A."/>
            <person name="Kuo A."/>
            <person name="Nagy L.G."/>
            <person name="Floudas D."/>
            <person name="Copeland A."/>
            <person name="Barry K.W."/>
            <person name="Cichocki N."/>
            <person name="Veneault-Fourrey C."/>
            <person name="LaButti K."/>
            <person name="Lindquist E.A."/>
            <person name="Lipzen A."/>
            <person name="Lundell T."/>
            <person name="Morin E."/>
            <person name="Murat C."/>
            <person name="Riley R."/>
            <person name="Ohm R."/>
            <person name="Sun H."/>
            <person name="Tunlid A."/>
            <person name="Henrissat B."/>
            <person name="Grigoriev I.V."/>
            <person name="Hibbett D.S."/>
            <person name="Martin F."/>
        </authorList>
    </citation>
    <scope>NUCLEOTIDE SEQUENCE [LARGE SCALE GENOMIC DNA]</scope>
    <source>
        <strain evidence="2">Foug A</strain>
    </source>
</reference>
<accession>A0A0C2ZRC6</accession>
<gene>
    <name evidence="1" type="ORF">SCLCIDRAFT_135372</name>
</gene>
<evidence type="ECO:0000313" key="1">
    <source>
        <dbReference type="EMBL" id="KIM55117.1"/>
    </source>
</evidence>
<sequence length="98" mass="10841">MGKFDHIPELTGASVFQAWKTQIVLVLGREGVYNHVSDGMDPTDFAELASHLLTPANPVTPTSDERKLIQDWLKDDAIAKDIICCRLSPAILQLVPQE</sequence>
<dbReference type="EMBL" id="KN822141">
    <property type="protein sequence ID" value="KIM55117.1"/>
    <property type="molecule type" value="Genomic_DNA"/>
</dbReference>
<dbReference type="HOGENOM" id="CLU_188063_0_0_1"/>
<dbReference type="Proteomes" id="UP000053989">
    <property type="component" value="Unassembled WGS sequence"/>
</dbReference>
<keyword evidence="2" id="KW-1185">Reference proteome</keyword>